<evidence type="ECO:0000313" key="1">
    <source>
        <dbReference type="EMBL" id="TDV51058.1"/>
    </source>
</evidence>
<dbReference type="Proteomes" id="UP000294927">
    <property type="component" value="Unassembled WGS sequence"/>
</dbReference>
<sequence length="284" mass="32093">MAAQAELVSDLKALRKGRGLYVNNVGERVGPKLRDLCGVTEQDGPGEIRLRVAQRLEHLAVELPDDLRMAALAAFGMIPAARRPLYQERVSWFAERIGRDPRTARRRIDDAIHQLAQLAFTPLRLRSGAEQAVGWHTLESRVILLLDGPMPEALETHRIMAAQDNLRELEVAPPFAQASVMYGGTLRNGVLVLASPLMAGQSCEFAIRSRNPVRPRQFLHMPRRRCDLLDLRVRFDTERLPRVVSRLQGRPVRERARVPIDNAGEIHVIFRDLTKGMPYGARWD</sequence>
<comment type="caution">
    <text evidence="1">The sequence shown here is derived from an EMBL/GenBank/DDBJ whole genome shotgun (WGS) entry which is preliminary data.</text>
</comment>
<gene>
    <name evidence="1" type="ORF">CLV71_106409</name>
</gene>
<protein>
    <submittedName>
        <fullName evidence="1">Uncharacterized protein</fullName>
    </submittedName>
</protein>
<dbReference type="RefSeq" id="WP_133904255.1">
    <property type="nucleotide sequence ID" value="NZ_SOCP01000006.1"/>
</dbReference>
<dbReference type="OrthoDB" id="3666039at2"/>
<evidence type="ECO:0000313" key="2">
    <source>
        <dbReference type="Proteomes" id="UP000294927"/>
    </source>
</evidence>
<name>A0A4R7VNX5_9PSEU</name>
<reference evidence="1 2" key="1">
    <citation type="submission" date="2019-03" db="EMBL/GenBank/DDBJ databases">
        <title>Genomic Encyclopedia of Archaeal and Bacterial Type Strains, Phase II (KMG-II): from individual species to whole genera.</title>
        <authorList>
            <person name="Goeker M."/>
        </authorList>
    </citation>
    <scope>NUCLEOTIDE SEQUENCE [LARGE SCALE GENOMIC DNA]</scope>
    <source>
        <strain evidence="1 2">DSM 45499</strain>
    </source>
</reference>
<organism evidence="1 2">
    <name type="scientific">Actinophytocola oryzae</name>
    <dbReference type="NCBI Taxonomy" id="502181"/>
    <lineage>
        <taxon>Bacteria</taxon>
        <taxon>Bacillati</taxon>
        <taxon>Actinomycetota</taxon>
        <taxon>Actinomycetes</taxon>
        <taxon>Pseudonocardiales</taxon>
        <taxon>Pseudonocardiaceae</taxon>
    </lineage>
</organism>
<accession>A0A4R7VNX5</accession>
<proteinExistence type="predicted"/>
<dbReference type="EMBL" id="SOCP01000006">
    <property type="protein sequence ID" value="TDV51058.1"/>
    <property type="molecule type" value="Genomic_DNA"/>
</dbReference>
<keyword evidence="2" id="KW-1185">Reference proteome</keyword>
<dbReference type="AlphaFoldDB" id="A0A4R7VNX5"/>